<dbReference type="InterPro" id="IPR006674">
    <property type="entry name" value="HD_domain"/>
</dbReference>
<keyword evidence="4" id="KW-0460">Magnesium</keyword>
<sequence length="637" mass="67072">MRPSAARPLSPALAARRHPHPRPWTPQAGRGWRRTLSQDVEASIVSLWAQACGAVGLVDDDGLGHAVVPGLALACVGSLARRETGPASDLDLVLLHAPASPGAARAARLDAATVAALAERLWYPLWDAGIALDHSVRTIEQVREVAGGDLPAAVGMLDLRHLAGDASLTQDCAAMLLGDWRRATRKRLPDLARDAAERAEMAGDLVTLIEPDLKEAHGGLRDAVLIEALAASSLADRPHGQLDRAVDTLLNARDALALVTGRPTSKLLAAAHDEVAERLGITGSGGSSGGEEPRDALLRGVYEAGREVASALDTTMRAALRAARPARRPLTLVRFGRRSAPVLESPDAGVAILDQEVVLSNDAAPEEDPVLPLRVALVAASRRLPVAAVTRRSLARCPVPTAPWSELPARPGAQATALDLFVDLLGTGKELIRVWEDLDLADLPARWLPGWREARNRPQRNPIHLYTVDRHMVRTAALAGELLDDPGLSESLGAVGLAAPQAVEAPQWRRCLLLAAVVHDLGKAPGVLGEAHAAAGVERLPALWEVLGIAERDAQEIALLVRHHLLLATAAGQAPGCAEAVDAAREALGTGPAALRRLAQLTVLTEADARAAGPRAWSPWRASLVAQSTAALARALG</sequence>
<evidence type="ECO:0000256" key="6">
    <source>
        <dbReference type="SAM" id="MobiDB-lite"/>
    </source>
</evidence>
<reference evidence="8 9" key="1">
    <citation type="submission" date="2018-12" db="EMBL/GenBank/DDBJ databases">
        <authorList>
            <consortium name="Pathogen Informatics"/>
        </authorList>
    </citation>
    <scope>NUCLEOTIDE SEQUENCE [LARGE SCALE GENOMIC DNA]</scope>
    <source>
        <strain evidence="8 9">NCTC11923</strain>
    </source>
</reference>
<evidence type="ECO:0000256" key="4">
    <source>
        <dbReference type="ARBA" id="ARBA00022842"/>
    </source>
</evidence>
<keyword evidence="2" id="KW-0548">Nucleotidyltransferase</keyword>
<feature type="domain" description="HD" evidence="7">
    <location>
        <begin position="468"/>
        <end position="584"/>
    </location>
</feature>
<evidence type="ECO:0000313" key="9">
    <source>
        <dbReference type="Proteomes" id="UP000276899"/>
    </source>
</evidence>
<evidence type="ECO:0000313" key="8">
    <source>
        <dbReference type="EMBL" id="VEG75633.1"/>
    </source>
</evidence>
<dbReference type="SMART" id="SM00471">
    <property type="entry name" value="HDc"/>
    <property type="match status" value="1"/>
</dbReference>
<dbReference type="InterPro" id="IPR003607">
    <property type="entry name" value="HD/PDEase_dom"/>
</dbReference>
<dbReference type="Pfam" id="PF01966">
    <property type="entry name" value="HD"/>
    <property type="match status" value="1"/>
</dbReference>
<dbReference type="SUPFAM" id="SSF81301">
    <property type="entry name" value="Nucleotidyltransferase"/>
    <property type="match status" value="1"/>
</dbReference>
<evidence type="ECO:0000256" key="1">
    <source>
        <dbReference type="ARBA" id="ARBA00022679"/>
    </source>
</evidence>
<keyword evidence="5" id="KW-0511">Multifunctional enzyme</keyword>
<feature type="region of interest" description="Disordered" evidence="6">
    <location>
        <begin position="1"/>
        <end position="31"/>
    </location>
</feature>
<dbReference type="Proteomes" id="UP000276899">
    <property type="component" value="Chromosome"/>
</dbReference>
<proteinExistence type="predicted"/>
<keyword evidence="9" id="KW-1185">Reference proteome</keyword>
<dbReference type="InterPro" id="IPR013546">
    <property type="entry name" value="PII_UdlTrfase/GS_AdlTrfase"/>
</dbReference>
<evidence type="ECO:0000256" key="3">
    <source>
        <dbReference type="ARBA" id="ARBA00022801"/>
    </source>
</evidence>
<dbReference type="EMBL" id="LR134363">
    <property type="protein sequence ID" value="VEG75633.1"/>
    <property type="molecule type" value="Genomic_DNA"/>
</dbReference>
<dbReference type="InterPro" id="IPR043519">
    <property type="entry name" value="NT_sf"/>
</dbReference>
<organism evidence="8 9">
    <name type="scientific">Actinomyces slackii</name>
    <dbReference type="NCBI Taxonomy" id="52774"/>
    <lineage>
        <taxon>Bacteria</taxon>
        <taxon>Bacillati</taxon>
        <taxon>Actinomycetota</taxon>
        <taxon>Actinomycetes</taxon>
        <taxon>Actinomycetales</taxon>
        <taxon>Actinomycetaceae</taxon>
        <taxon>Actinomyces</taxon>
    </lineage>
</organism>
<dbReference type="PANTHER" id="PTHR47320:SF1">
    <property type="entry name" value="BIFUNCTIONAL URIDYLYLTRANSFERASE_URIDYLYL-REMOVING ENZYME"/>
    <property type="match status" value="1"/>
</dbReference>
<dbReference type="AlphaFoldDB" id="A0A448KFC1"/>
<dbReference type="InterPro" id="IPR010043">
    <property type="entry name" value="UTase/UR"/>
</dbReference>
<protein>
    <submittedName>
        <fullName evidence="8">PII uridylyl-transferase</fullName>
    </submittedName>
</protein>
<gene>
    <name evidence="8" type="ORF">NCTC11923_02305</name>
</gene>
<feature type="compositionally biased region" description="Low complexity" evidence="6">
    <location>
        <begin position="1"/>
        <end position="14"/>
    </location>
</feature>
<dbReference type="PROSITE" id="PS51831">
    <property type="entry name" value="HD"/>
    <property type="match status" value="1"/>
</dbReference>
<evidence type="ECO:0000259" key="7">
    <source>
        <dbReference type="PROSITE" id="PS51831"/>
    </source>
</evidence>
<dbReference type="GO" id="GO:0016787">
    <property type="term" value="F:hydrolase activity"/>
    <property type="evidence" value="ECO:0007669"/>
    <property type="project" value="UniProtKB-KW"/>
</dbReference>
<evidence type="ECO:0000256" key="2">
    <source>
        <dbReference type="ARBA" id="ARBA00022695"/>
    </source>
</evidence>
<dbReference type="GO" id="GO:0008773">
    <property type="term" value="F:[protein-PII] uridylyltransferase activity"/>
    <property type="evidence" value="ECO:0007669"/>
    <property type="project" value="InterPro"/>
</dbReference>
<dbReference type="Pfam" id="PF08335">
    <property type="entry name" value="GlnD_UR_UTase"/>
    <property type="match status" value="1"/>
</dbReference>
<dbReference type="SUPFAM" id="SSF109604">
    <property type="entry name" value="HD-domain/PDEase-like"/>
    <property type="match status" value="1"/>
</dbReference>
<dbReference type="STRING" id="1278298.GCA_000428685_01295"/>
<dbReference type="KEGG" id="asla:NCTC11923_02305"/>
<dbReference type="RefSeq" id="WP_051281428.1">
    <property type="nucleotide sequence ID" value="NZ_CBCRWE010000049.1"/>
</dbReference>
<keyword evidence="1 8" id="KW-0808">Transferase</keyword>
<dbReference type="Gene3D" id="1.10.3210.10">
    <property type="entry name" value="Hypothetical protein af1432"/>
    <property type="match status" value="1"/>
</dbReference>
<evidence type="ECO:0000256" key="5">
    <source>
        <dbReference type="ARBA" id="ARBA00023268"/>
    </source>
</evidence>
<name>A0A448KFC1_9ACTO</name>
<keyword evidence="3" id="KW-0378">Hydrolase</keyword>
<dbReference type="PANTHER" id="PTHR47320">
    <property type="entry name" value="BIFUNCTIONAL URIDYLYLTRANSFERASE/URIDYLYL-REMOVING ENZYME"/>
    <property type="match status" value="1"/>
</dbReference>
<accession>A0A448KFC1</accession>